<comment type="caution">
    <text evidence="2">The sequence shown here is derived from an EMBL/GenBank/DDBJ whole genome shotgun (WGS) entry which is preliminary data.</text>
</comment>
<organism evidence="2 3">
    <name type="scientific">Trifolium medium</name>
    <dbReference type="NCBI Taxonomy" id="97028"/>
    <lineage>
        <taxon>Eukaryota</taxon>
        <taxon>Viridiplantae</taxon>
        <taxon>Streptophyta</taxon>
        <taxon>Embryophyta</taxon>
        <taxon>Tracheophyta</taxon>
        <taxon>Spermatophyta</taxon>
        <taxon>Magnoliopsida</taxon>
        <taxon>eudicotyledons</taxon>
        <taxon>Gunneridae</taxon>
        <taxon>Pentapetalae</taxon>
        <taxon>rosids</taxon>
        <taxon>fabids</taxon>
        <taxon>Fabales</taxon>
        <taxon>Fabaceae</taxon>
        <taxon>Papilionoideae</taxon>
        <taxon>50 kb inversion clade</taxon>
        <taxon>NPAAA clade</taxon>
        <taxon>Hologalegina</taxon>
        <taxon>IRL clade</taxon>
        <taxon>Trifolieae</taxon>
        <taxon>Trifolium</taxon>
    </lineage>
</organism>
<evidence type="ECO:0000313" key="3">
    <source>
        <dbReference type="Proteomes" id="UP000265520"/>
    </source>
</evidence>
<feature type="non-terminal residue" evidence="2">
    <location>
        <position position="45"/>
    </location>
</feature>
<dbReference type="AlphaFoldDB" id="A0A392U7D6"/>
<dbReference type="Proteomes" id="UP000265520">
    <property type="component" value="Unassembled WGS sequence"/>
</dbReference>
<dbReference type="EMBL" id="LXQA010755698">
    <property type="protein sequence ID" value="MCI69421.1"/>
    <property type="molecule type" value="Genomic_DNA"/>
</dbReference>
<accession>A0A392U7D6</accession>
<feature type="region of interest" description="Disordered" evidence="1">
    <location>
        <begin position="1"/>
        <end position="28"/>
    </location>
</feature>
<evidence type="ECO:0000256" key="1">
    <source>
        <dbReference type="SAM" id="MobiDB-lite"/>
    </source>
</evidence>
<protein>
    <submittedName>
        <fullName evidence="2">Uncharacterized protein</fullName>
    </submittedName>
</protein>
<proteinExistence type="predicted"/>
<keyword evidence="3" id="KW-1185">Reference proteome</keyword>
<reference evidence="2 3" key="1">
    <citation type="journal article" date="2018" name="Front. Plant Sci.">
        <title>Red Clover (Trifolium pratense) and Zigzag Clover (T. medium) - A Picture of Genomic Similarities and Differences.</title>
        <authorList>
            <person name="Dluhosova J."/>
            <person name="Istvanek J."/>
            <person name="Nedelnik J."/>
            <person name="Repkova J."/>
        </authorList>
    </citation>
    <scope>NUCLEOTIDE SEQUENCE [LARGE SCALE GENOMIC DNA]</scope>
    <source>
        <strain evidence="3">cv. 10/8</strain>
        <tissue evidence="2">Leaf</tissue>
    </source>
</reference>
<name>A0A392U7D6_9FABA</name>
<sequence length="45" mass="4849">MGCVISHQAKSGRISQKKVDGGSTSTVKKKKNVVEIENGVRDKYG</sequence>
<evidence type="ECO:0000313" key="2">
    <source>
        <dbReference type="EMBL" id="MCI69421.1"/>
    </source>
</evidence>